<gene>
    <name evidence="2" type="ORF">UFOPK3662_02080</name>
</gene>
<reference evidence="2" key="1">
    <citation type="submission" date="2020-05" db="EMBL/GenBank/DDBJ databases">
        <authorList>
            <person name="Chiriac C."/>
            <person name="Salcher M."/>
            <person name="Ghai R."/>
            <person name="Kavagutti S V."/>
        </authorList>
    </citation>
    <scope>NUCLEOTIDE SEQUENCE</scope>
</reference>
<evidence type="ECO:0000313" key="2">
    <source>
        <dbReference type="EMBL" id="CAB4943563.1"/>
    </source>
</evidence>
<dbReference type="AlphaFoldDB" id="A0A6J7JKK2"/>
<dbReference type="InterPro" id="IPR007969">
    <property type="entry name" value="DUF732"/>
</dbReference>
<name>A0A6J7JKK2_9ZZZZ</name>
<dbReference type="Pfam" id="PF05305">
    <property type="entry name" value="DUF732"/>
    <property type="match status" value="1"/>
</dbReference>
<feature type="domain" description="DUF732" evidence="1">
    <location>
        <begin position="70"/>
        <end position="140"/>
    </location>
</feature>
<evidence type="ECO:0000259" key="1">
    <source>
        <dbReference type="Pfam" id="PF05305"/>
    </source>
</evidence>
<protein>
    <submittedName>
        <fullName evidence="2">Unannotated protein</fullName>
    </submittedName>
</protein>
<sequence>MLSSVRRSSRLILASGLLVGLLTGCGGSGGEASEQAAVEQPTATATVTETVAVIEESEAPEPLTIAESEDADFWSGMEKAGEDVPEDARATIADLGRTVCVGFDMGKDIVDVGTLLNDSGFTIEQSGHILGAAISAYCPQHLDQLERR</sequence>
<organism evidence="2">
    <name type="scientific">freshwater metagenome</name>
    <dbReference type="NCBI Taxonomy" id="449393"/>
    <lineage>
        <taxon>unclassified sequences</taxon>
        <taxon>metagenomes</taxon>
        <taxon>ecological metagenomes</taxon>
    </lineage>
</organism>
<dbReference type="EMBL" id="CAFBMW010000016">
    <property type="protein sequence ID" value="CAB4943563.1"/>
    <property type="molecule type" value="Genomic_DNA"/>
</dbReference>
<dbReference type="PROSITE" id="PS51257">
    <property type="entry name" value="PROKAR_LIPOPROTEIN"/>
    <property type="match status" value="1"/>
</dbReference>
<proteinExistence type="predicted"/>
<accession>A0A6J7JKK2</accession>